<evidence type="ECO:0000313" key="2">
    <source>
        <dbReference type="EMBL" id="GIJ51645.1"/>
    </source>
</evidence>
<dbReference type="Pfam" id="PF20247">
    <property type="entry name" value="DUF6602"/>
    <property type="match status" value="1"/>
</dbReference>
<reference evidence="2" key="1">
    <citation type="submission" date="2021-01" db="EMBL/GenBank/DDBJ databases">
        <title>Whole genome shotgun sequence of Virgisporangium aliadipatigenens NBRC 105644.</title>
        <authorList>
            <person name="Komaki H."/>
            <person name="Tamura T."/>
        </authorList>
    </citation>
    <scope>NUCLEOTIDE SEQUENCE</scope>
    <source>
        <strain evidence="2">NBRC 105644</strain>
    </source>
</reference>
<dbReference type="AlphaFoldDB" id="A0A8J3YXL4"/>
<proteinExistence type="predicted"/>
<organism evidence="2 3">
    <name type="scientific">Virgisporangium aliadipatigenens</name>
    <dbReference type="NCBI Taxonomy" id="741659"/>
    <lineage>
        <taxon>Bacteria</taxon>
        <taxon>Bacillati</taxon>
        <taxon>Actinomycetota</taxon>
        <taxon>Actinomycetes</taxon>
        <taxon>Micromonosporales</taxon>
        <taxon>Micromonosporaceae</taxon>
        <taxon>Virgisporangium</taxon>
    </lineage>
</organism>
<protein>
    <recommendedName>
        <fullName evidence="1">DUF6602 domain-containing protein</fullName>
    </recommendedName>
</protein>
<name>A0A8J3YXL4_9ACTN</name>
<dbReference type="InterPro" id="IPR046537">
    <property type="entry name" value="DUF6602"/>
</dbReference>
<dbReference type="EMBL" id="BOPF01000052">
    <property type="protein sequence ID" value="GIJ51645.1"/>
    <property type="molecule type" value="Genomic_DNA"/>
</dbReference>
<feature type="domain" description="DUF6602" evidence="1">
    <location>
        <begin position="35"/>
        <end position="136"/>
    </location>
</feature>
<sequence>MDIGPGGDPADQSPSAVYELVQKWNQRLTESLSDARTKLIHRGSKGDVNEIAFRNFLREYLPRRYRVGEGEVIDFRGRRSKQTDVAVVDDDQPFPMDDGPQMMIIEAVAASGEVKTTLTASELEDCIEKGRAFKALEPVLGKAVMLAHPERRGVPNSDITRFYRRRPFFVFAYEGVMAPRTLLEGLAGGEQDGEVPPIDAVFILDRGFALNLWDGNGSFSYLDTVSNEMKTGWIFGSRPELSLPWLLFWLHGAMPQFSVRSSPMLPYLLPGIQWTETNPPGSGNV</sequence>
<dbReference type="CDD" id="cd21173">
    <property type="entry name" value="NucC-like"/>
    <property type="match status" value="1"/>
</dbReference>
<evidence type="ECO:0000313" key="3">
    <source>
        <dbReference type="Proteomes" id="UP000619260"/>
    </source>
</evidence>
<comment type="caution">
    <text evidence="2">The sequence shown here is derived from an EMBL/GenBank/DDBJ whole genome shotgun (WGS) entry which is preliminary data.</text>
</comment>
<dbReference type="Proteomes" id="UP000619260">
    <property type="component" value="Unassembled WGS sequence"/>
</dbReference>
<accession>A0A8J3YXL4</accession>
<dbReference type="RefSeq" id="WP_203905045.1">
    <property type="nucleotide sequence ID" value="NZ_BOPF01000052.1"/>
</dbReference>
<evidence type="ECO:0000259" key="1">
    <source>
        <dbReference type="Pfam" id="PF20247"/>
    </source>
</evidence>
<gene>
    <name evidence="2" type="ORF">Val02_85310</name>
</gene>
<keyword evidence="3" id="KW-1185">Reference proteome</keyword>